<dbReference type="SUPFAM" id="SSF52540">
    <property type="entry name" value="P-loop containing nucleoside triphosphate hydrolases"/>
    <property type="match status" value="1"/>
</dbReference>
<dbReference type="InterPro" id="IPR017871">
    <property type="entry name" value="ABC_transporter-like_CS"/>
</dbReference>
<evidence type="ECO:0000256" key="2">
    <source>
        <dbReference type="ARBA" id="ARBA00022741"/>
    </source>
</evidence>
<keyword evidence="5" id="KW-0378">Hydrolase</keyword>
<evidence type="ECO:0000259" key="4">
    <source>
        <dbReference type="PROSITE" id="PS50893"/>
    </source>
</evidence>
<gene>
    <name evidence="5" type="primary">potA_2</name>
    <name evidence="5" type="ORF">BerOc1_00831</name>
</gene>
<dbReference type="EC" id="3.6.3.31" evidence="5"/>
<dbReference type="PROSITE" id="PS50893">
    <property type="entry name" value="ABC_TRANSPORTER_2"/>
    <property type="match status" value="1"/>
</dbReference>
<dbReference type="InterPro" id="IPR008995">
    <property type="entry name" value="Mo/tungstate-bd_C_term_dom"/>
</dbReference>
<proteinExistence type="predicted"/>
<evidence type="ECO:0000313" key="6">
    <source>
        <dbReference type="Proteomes" id="UP000181901"/>
    </source>
</evidence>
<dbReference type="FunFam" id="3.40.50.300:FF:000133">
    <property type="entry name" value="Spermidine/putrescine import ATP-binding protein PotA"/>
    <property type="match status" value="1"/>
</dbReference>
<comment type="caution">
    <text evidence="5">The sequence shown here is derived from an EMBL/GenBank/DDBJ whole genome shotgun (WGS) entry which is preliminary data.</text>
</comment>
<dbReference type="InterPro" id="IPR003439">
    <property type="entry name" value="ABC_transporter-like_ATP-bd"/>
</dbReference>
<sequence>MNRHCTTTPASSVLLEARGLTKDYGSFRAVHGVDFDIPDDCFVTILGPSGCGKTTILRMIGGFESVTGGSLTLQGTPLMGVMPYERPINTVFQNYALFPHLRVADNVAFGLNLRKLPKSEVKRRVDKALETVKMESMAARYPSQLSGGQQQRVALARAFVNEPKLLLLDEPLGALDLKMRRHMQVELKDLQQRLAMSFLYVTHDQEEAFALSDIIIVMNGGRIEQAACPEEIYHAPVNAYVADFIGGANLIPGTVASVDQSSGEAVIETALGIVEAACSPTVAVSEPACLCVRAEDTRPVGAPEAQSLTFRATVTHVVFQGSVKMVEVEVAGQRIVARLPHDVPAAPGDALDLAVPGHRLRVVHGTPPEGGGAL</sequence>
<dbReference type="Gene3D" id="2.40.50.100">
    <property type="match status" value="1"/>
</dbReference>
<dbReference type="SUPFAM" id="SSF50331">
    <property type="entry name" value="MOP-like"/>
    <property type="match status" value="1"/>
</dbReference>
<accession>A0A1J5N2J5</accession>
<dbReference type="GO" id="GO:0016887">
    <property type="term" value="F:ATP hydrolysis activity"/>
    <property type="evidence" value="ECO:0007669"/>
    <property type="project" value="InterPro"/>
</dbReference>
<dbReference type="SMART" id="SM00382">
    <property type="entry name" value="AAA"/>
    <property type="match status" value="1"/>
</dbReference>
<organism evidence="5 6">
    <name type="scientific">Pseudodesulfovibrio hydrargyri</name>
    <dbReference type="NCBI Taxonomy" id="2125990"/>
    <lineage>
        <taxon>Bacteria</taxon>
        <taxon>Pseudomonadati</taxon>
        <taxon>Thermodesulfobacteriota</taxon>
        <taxon>Desulfovibrionia</taxon>
        <taxon>Desulfovibrionales</taxon>
        <taxon>Desulfovibrionaceae</taxon>
    </lineage>
</organism>
<keyword evidence="3 5" id="KW-0067">ATP-binding</keyword>
<dbReference type="InterPro" id="IPR013611">
    <property type="entry name" value="Transp-assoc_OB_typ2"/>
</dbReference>
<dbReference type="PANTHER" id="PTHR42781:SF4">
    <property type="entry name" value="SPERMIDINE_PUTRESCINE IMPORT ATP-BINDING PROTEIN POTA"/>
    <property type="match status" value="1"/>
</dbReference>
<feature type="domain" description="ABC transporter" evidence="4">
    <location>
        <begin position="15"/>
        <end position="245"/>
    </location>
</feature>
<dbReference type="GO" id="GO:0022857">
    <property type="term" value="F:transmembrane transporter activity"/>
    <property type="evidence" value="ECO:0007669"/>
    <property type="project" value="InterPro"/>
</dbReference>
<protein>
    <submittedName>
        <fullName evidence="5">Spermidine/putrescine import ATP-binding protein PotA</fullName>
        <ecNumber evidence="5">3.6.3.31</ecNumber>
    </submittedName>
</protein>
<dbReference type="RefSeq" id="WP_071544419.1">
    <property type="nucleotide sequence ID" value="NZ_LKAQ01000001.1"/>
</dbReference>
<dbReference type="GO" id="GO:0015847">
    <property type="term" value="P:putrescine transport"/>
    <property type="evidence" value="ECO:0007669"/>
    <property type="project" value="UniProtKB-ARBA"/>
</dbReference>
<dbReference type="Proteomes" id="UP000181901">
    <property type="component" value="Unassembled WGS sequence"/>
</dbReference>
<reference evidence="5 6" key="1">
    <citation type="submission" date="2015-09" db="EMBL/GenBank/DDBJ databases">
        <title>Genome of Desulfovibrio dechloracetivorans BerOc1, a mercury methylating strain isolated from highly hydrocarbons and metals contaminated coastal sediments.</title>
        <authorList>
            <person name="Goni Urriza M."/>
            <person name="Gassie C."/>
            <person name="Bouchez O."/>
            <person name="Klopp C."/>
            <person name="Ranchou-Peyruse A."/>
            <person name="Remy G."/>
        </authorList>
    </citation>
    <scope>NUCLEOTIDE SEQUENCE [LARGE SCALE GENOMIC DNA]</scope>
    <source>
        <strain evidence="5 6">BerOc1</strain>
    </source>
</reference>
<dbReference type="GO" id="GO:0043190">
    <property type="term" value="C:ATP-binding cassette (ABC) transporter complex"/>
    <property type="evidence" value="ECO:0007669"/>
    <property type="project" value="InterPro"/>
</dbReference>
<keyword evidence="1" id="KW-0813">Transport</keyword>
<dbReference type="GO" id="GO:0005524">
    <property type="term" value="F:ATP binding"/>
    <property type="evidence" value="ECO:0007669"/>
    <property type="project" value="UniProtKB-KW"/>
</dbReference>
<dbReference type="AlphaFoldDB" id="A0A1J5N2J5"/>
<evidence type="ECO:0000256" key="1">
    <source>
        <dbReference type="ARBA" id="ARBA00022448"/>
    </source>
</evidence>
<dbReference type="OrthoDB" id="9809450at2"/>
<keyword evidence="2" id="KW-0547">Nucleotide-binding</keyword>
<dbReference type="PANTHER" id="PTHR42781">
    <property type="entry name" value="SPERMIDINE/PUTRESCINE IMPORT ATP-BINDING PROTEIN POTA"/>
    <property type="match status" value="1"/>
</dbReference>
<dbReference type="Pfam" id="PF00005">
    <property type="entry name" value="ABC_tran"/>
    <property type="match status" value="1"/>
</dbReference>
<name>A0A1J5N2J5_9BACT</name>
<dbReference type="PROSITE" id="PS00211">
    <property type="entry name" value="ABC_TRANSPORTER_1"/>
    <property type="match status" value="1"/>
</dbReference>
<dbReference type="EMBL" id="LKAQ01000001">
    <property type="protein sequence ID" value="OIQ52356.1"/>
    <property type="molecule type" value="Genomic_DNA"/>
</dbReference>
<dbReference type="InterPro" id="IPR003593">
    <property type="entry name" value="AAA+_ATPase"/>
</dbReference>
<keyword evidence="6" id="KW-1185">Reference proteome</keyword>
<dbReference type="Gene3D" id="3.40.50.300">
    <property type="entry name" value="P-loop containing nucleotide triphosphate hydrolases"/>
    <property type="match status" value="1"/>
</dbReference>
<evidence type="ECO:0000256" key="3">
    <source>
        <dbReference type="ARBA" id="ARBA00022840"/>
    </source>
</evidence>
<dbReference type="InterPro" id="IPR027417">
    <property type="entry name" value="P-loop_NTPase"/>
</dbReference>
<dbReference type="Pfam" id="PF08402">
    <property type="entry name" value="TOBE_2"/>
    <property type="match status" value="1"/>
</dbReference>
<evidence type="ECO:0000313" key="5">
    <source>
        <dbReference type="EMBL" id="OIQ52356.1"/>
    </source>
</evidence>
<dbReference type="InterPro" id="IPR050093">
    <property type="entry name" value="ABC_SmlMolc_Importer"/>
</dbReference>